<sequence>MRCLYLRKVKVETINPGAEKAIKISFTITAKTGAEYFVKVSFYLINDQMLSKKVILARIGVRMFLKKKFTNSII</sequence>
<dbReference type="EMBL" id="BAABAO010000009">
    <property type="protein sequence ID" value="GAA4131899.1"/>
    <property type="molecule type" value="Genomic_DNA"/>
</dbReference>
<protein>
    <submittedName>
        <fullName evidence="1">Uncharacterized protein</fullName>
    </submittedName>
</protein>
<dbReference type="InterPro" id="IPR013783">
    <property type="entry name" value="Ig-like_fold"/>
</dbReference>
<dbReference type="SUPFAM" id="SSF49303">
    <property type="entry name" value="beta-Galactosidase/glucuronidase domain"/>
    <property type="match status" value="1"/>
</dbReference>
<proteinExistence type="predicted"/>
<dbReference type="Proteomes" id="UP001501333">
    <property type="component" value="Unassembled WGS sequence"/>
</dbReference>
<accession>A0ABP7Y836</accession>
<evidence type="ECO:0000313" key="2">
    <source>
        <dbReference type="Proteomes" id="UP001501333"/>
    </source>
</evidence>
<comment type="caution">
    <text evidence="1">The sequence shown here is derived from an EMBL/GenBank/DDBJ whole genome shotgun (WGS) entry which is preliminary data.</text>
</comment>
<organism evidence="1 2">
    <name type="scientific">Flavobacterium chungbukense</name>
    <dbReference type="NCBI Taxonomy" id="877464"/>
    <lineage>
        <taxon>Bacteria</taxon>
        <taxon>Pseudomonadati</taxon>
        <taxon>Bacteroidota</taxon>
        <taxon>Flavobacteriia</taxon>
        <taxon>Flavobacteriales</taxon>
        <taxon>Flavobacteriaceae</taxon>
        <taxon>Flavobacterium</taxon>
    </lineage>
</organism>
<keyword evidence="2" id="KW-1185">Reference proteome</keyword>
<dbReference type="RefSeq" id="WP_229356167.1">
    <property type="nucleotide sequence ID" value="NZ_BAABAO010000009.1"/>
</dbReference>
<dbReference type="InterPro" id="IPR036156">
    <property type="entry name" value="Beta-gal/glucu_dom_sf"/>
</dbReference>
<gene>
    <name evidence="1" type="ORF">GCM10022250_24220</name>
</gene>
<reference evidence="2" key="1">
    <citation type="journal article" date="2019" name="Int. J. Syst. Evol. Microbiol.">
        <title>The Global Catalogue of Microorganisms (GCM) 10K type strain sequencing project: providing services to taxonomists for standard genome sequencing and annotation.</title>
        <authorList>
            <consortium name="The Broad Institute Genomics Platform"/>
            <consortium name="The Broad Institute Genome Sequencing Center for Infectious Disease"/>
            <person name="Wu L."/>
            <person name="Ma J."/>
        </authorList>
    </citation>
    <scope>NUCLEOTIDE SEQUENCE [LARGE SCALE GENOMIC DNA]</scope>
    <source>
        <strain evidence="2">JCM 17386</strain>
    </source>
</reference>
<evidence type="ECO:0000313" key="1">
    <source>
        <dbReference type="EMBL" id="GAA4131899.1"/>
    </source>
</evidence>
<dbReference type="Gene3D" id="2.60.40.10">
    <property type="entry name" value="Immunoglobulins"/>
    <property type="match status" value="1"/>
</dbReference>
<name>A0ABP7Y836_9FLAO</name>